<proteinExistence type="inferred from homology"/>
<dbReference type="PROSITE" id="PS50111">
    <property type="entry name" value="CHEMOTAXIS_TRANSDUC_2"/>
    <property type="match status" value="1"/>
</dbReference>
<keyword evidence="5" id="KW-0472">Membrane</keyword>
<dbReference type="EMBL" id="PJNW01000004">
    <property type="protein sequence ID" value="PKR89725.1"/>
    <property type="molecule type" value="Genomic_DNA"/>
</dbReference>
<dbReference type="Pfam" id="PF00015">
    <property type="entry name" value="MCPsignal"/>
    <property type="match status" value="1"/>
</dbReference>
<feature type="region of interest" description="Disordered" evidence="4">
    <location>
        <begin position="297"/>
        <end position="325"/>
    </location>
</feature>
<dbReference type="Proteomes" id="UP000233491">
    <property type="component" value="Unassembled WGS sequence"/>
</dbReference>
<dbReference type="AlphaFoldDB" id="A0A1I4UXR7"/>
<dbReference type="SUPFAM" id="SSF58104">
    <property type="entry name" value="Methyl-accepting chemotaxis protein (MCP) signaling domain"/>
    <property type="match status" value="1"/>
</dbReference>
<name>A0A1I4UXR7_9HYPH</name>
<evidence type="ECO:0000259" key="7">
    <source>
        <dbReference type="PROSITE" id="PS50885"/>
    </source>
</evidence>
<keyword evidence="9" id="KW-1185">Reference proteome</keyword>
<dbReference type="Gene3D" id="1.10.287.950">
    <property type="entry name" value="Methyl-accepting chemotaxis protein"/>
    <property type="match status" value="1"/>
</dbReference>
<evidence type="ECO:0008006" key="10">
    <source>
        <dbReference type="Google" id="ProtNLM"/>
    </source>
</evidence>
<dbReference type="PANTHER" id="PTHR32089">
    <property type="entry name" value="METHYL-ACCEPTING CHEMOTAXIS PROTEIN MCPB"/>
    <property type="match status" value="1"/>
</dbReference>
<dbReference type="GO" id="GO:0006935">
    <property type="term" value="P:chemotaxis"/>
    <property type="evidence" value="ECO:0007669"/>
    <property type="project" value="InterPro"/>
</dbReference>
<dbReference type="InterPro" id="IPR003660">
    <property type="entry name" value="HAMP_dom"/>
</dbReference>
<dbReference type="GO" id="GO:0016020">
    <property type="term" value="C:membrane"/>
    <property type="evidence" value="ECO:0007669"/>
    <property type="project" value="InterPro"/>
</dbReference>
<dbReference type="GO" id="GO:0007165">
    <property type="term" value="P:signal transduction"/>
    <property type="evidence" value="ECO:0007669"/>
    <property type="project" value="UniProtKB-KW"/>
</dbReference>
<dbReference type="RefSeq" id="WP_101288526.1">
    <property type="nucleotide sequence ID" value="NZ_FOUQ01000009.1"/>
</dbReference>
<feature type="transmembrane region" description="Helical" evidence="5">
    <location>
        <begin position="175"/>
        <end position="198"/>
    </location>
</feature>
<dbReference type="SMART" id="SM00283">
    <property type="entry name" value="MA"/>
    <property type="match status" value="1"/>
</dbReference>
<dbReference type="SUPFAM" id="SSF158472">
    <property type="entry name" value="HAMP domain-like"/>
    <property type="match status" value="1"/>
</dbReference>
<accession>A0A1I4UXR7</accession>
<dbReference type="PROSITE" id="PS50885">
    <property type="entry name" value="HAMP"/>
    <property type="match status" value="1"/>
</dbReference>
<evidence type="ECO:0000256" key="2">
    <source>
        <dbReference type="ARBA" id="ARBA00029447"/>
    </source>
</evidence>
<organism evidence="8 9">
    <name type="scientific">Pleomorphomonas diazotrophica</name>
    <dbReference type="NCBI Taxonomy" id="1166257"/>
    <lineage>
        <taxon>Bacteria</taxon>
        <taxon>Pseudomonadati</taxon>
        <taxon>Pseudomonadota</taxon>
        <taxon>Alphaproteobacteria</taxon>
        <taxon>Hyphomicrobiales</taxon>
        <taxon>Pleomorphomonadaceae</taxon>
        <taxon>Pleomorphomonas</taxon>
    </lineage>
</organism>
<evidence type="ECO:0000259" key="6">
    <source>
        <dbReference type="PROSITE" id="PS50111"/>
    </source>
</evidence>
<comment type="similarity">
    <text evidence="2">Belongs to the methyl-accepting chemotaxis (MCP) protein family.</text>
</comment>
<evidence type="ECO:0000256" key="1">
    <source>
        <dbReference type="ARBA" id="ARBA00023224"/>
    </source>
</evidence>
<protein>
    <recommendedName>
        <fullName evidence="10">Methyl-accepting chemotaxis protein</fullName>
    </recommendedName>
</protein>
<dbReference type="InterPro" id="IPR004089">
    <property type="entry name" value="MCPsignal_dom"/>
</dbReference>
<feature type="transmembrane region" description="Helical" evidence="5">
    <location>
        <begin position="12"/>
        <end position="34"/>
    </location>
</feature>
<sequence length="545" mass="56388">MPQALLNLSLKAKIAAILTAVILLVIAATALVSLRSTTAIIGDEFTAARLQMTQLIAAAAEGGVKWKKKDVIAEAYAEFIKAPTPPILSVRVLAADGTLISDYAAANANAAYFDAQAAEMLAASPTAGTSRVIDGAVMIVMPVGADKAGKPMGQLAIAWRTDTLSHYINALTGQISASLLGGAVAMIVIVLVFIGRVVTRPLGLLRQSIGALADGRTDLDVAFRNRTDEIGQIASAVEVLRLGVQERLRLEDEQRQSFEQHRNREQRLSALSDAFRDAATRMQGAVDEQMTALKATAEGLSATSSDTRQRAEAMRDKSSSASSNVRSVAAAAEELSSSIQEIGEQIRRSTQAVAEVDADAVSSSGQIGALSDAADRIGAVVDLIRGIAAQTNLLALNATIEAARAGEAGKGFAVVASEVKDLAGQTAKATDDIASQVSQIQASTRAAVDAIQGITHKIASVKALSDAIDAAVTQQSLATDEISRSIATAAEGTAMVAGEVATVEAASAETVAVANQVNVTAQTVERGIKDFGGIVEEYLANSVAA</sequence>
<dbReference type="PANTHER" id="PTHR32089:SF112">
    <property type="entry name" value="LYSOZYME-LIKE PROTEIN-RELATED"/>
    <property type="match status" value="1"/>
</dbReference>
<gene>
    <name evidence="8" type="ORF">CXZ10_07445</name>
</gene>
<dbReference type="Pfam" id="PF00672">
    <property type="entry name" value="HAMP"/>
    <property type="match status" value="1"/>
</dbReference>
<reference evidence="8 9" key="1">
    <citation type="submission" date="2017-12" db="EMBL/GenBank/DDBJ databases">
        <title>Anaerobic carbon monoxide metabolism by Pleomorphomonas carboxyditropha sp. nov., a new mesophilic hydrogenogenic carboxidotroph.</title>
        <authorList>
            <person name="Esquivel-Elizondo S."/>
            <person name="Krajmalnik-Brown R."/>
        </authorList>
    </citation>
    <scope>NUCLEOTIDE SEQUENCE [LARGE SCALE GENOMIC DNA]</scope>
    <source>
        <strain evidence="8 9">R5-392</strain>
    </source>
</reference>
<dbReference type="SMART" id="SM00304">
    <property type="entry name" value="HAMP"/>
    <property type="match status" value="1"/>
</dbReference>
<dbReference type="InterPro" id="IPR004090">
    <property type="entry name" value="Chemotax_Me-accpt_rcpt"/>
</dbReference>
<dbReference type="PRINTS" id="PR00260">
    <property type="entry name" value="CHEMTRNSDUCR"/>
</dbReference>
<evidence type="ECO:0000256" key="4">
    <source>
        <dbReference type="SAM" id="MobiDB-lite"/>
    </source>
</evidence>
<feature type="domain" description="HAMP" evidence="7">
    <location>
        <begin position="196"/>
        <end position="249"/>
    </location>
</feature>
<keyword evidence="1 3" id="KW-0807">Transducer</keyword>
<dbReference type="GO" id="GO:0004888">
    <property type="term" value="F:transmembrane signaling receptor activity"/>
    <property type="evidence" value="ECO:0007669"/>
    <property type="project" value="InterPro"/>
</dbReference>
<evidence type="ECO:0000313" key="9">
    <source>
        <dbReference type="Proteomes" id="UP000233491"/>
    </source>
</evidence>
<dbReference type="OrthoDB" id="9814362at2"/>
<comment type="caution">
    <text evidence="8">The sequence shown here is derived from an EMBL/GenBank/DDBJ whole genome shotgun (WGS) entry which is preliminary data.</text>
</comment>
<keyword evidence="5" id="KW-0812">Transmembrane</keyword>
<evidence type="ECO:0000313" key="8">
    <source>
        <dbReference type="EMBL" id="PKR89725.1"/>
    </source>
</evidence>
<evidence type="ECO:0000256" key="5">
    <source>
        <dbReference type="SAM" id="Phobius"/>
    </source>
</evidence>
<dbReference type="Gene3D" id="1.10.8.500">
    <property type="entry name" value="HAMP domain in histidine kinase"/>
    <property type="match status" value="1"/>
</dbReference>
<keyword evidence="5" id="KW-1133">Transmembrane helix</keyword>
<feature type="compositionally biased region" description="Basic and acidic residues" evidence="4">
    <location>
        <begin position="307"/>
        <end position="318"/>
    </location>
</feature>
<feature type="domain" description="Methyl-accepting transducer" evidence="6">
    <location>
        <begin position="289"/>
        <end position="525"/>
    </location>
</feature>
<evidence type="ECO:0000256" key="3">
    <source>
        <dbReference type="PROSITE-ProRule" id="PRU00284"/>
    </source>
</evidence>